<dbReference type="AlphaFoldDB" id="A0A388SB53"/>
<accession>A0A401LM41</accession>
<dbReference type="EMBL" id="BGZJ01000001">
    <property type="protein sequence ID" value="GBO92711.1"/>
    <property type="molecule type" value="Genomic_DNA"/>
</dbReference>
<keyword evidence="3" id="KW-1185">Reference proteome</keyword>
<feature type="transmembrane region" description="Helical" evidence="1">
    <location>
        <begin position="211"/>
        <end position="231"/>
    </location>
</feature>
<evidence type="ECO:0000256" key="1">
    <source>
        <dbReference type="SAM" id="Phobius"/>
    </source>
</evidence>
<organism evidence="2 3">
    <name type="scientific">Mesosutterella multiformis</name>
    <dbReference type="NCBI Taxonomy" id="2259133"/>
    <lineage>
        <taxon>Bacteria</taxon>
        <taxon>Pseudomonadati</taxon>
        <taxon>Pseudomonadota</taxon>
        <taxon>Betaproteobacteria</taxon>
        <taxon>Burkholderiales</taxon>
        <taxon>Sutterellaceae</taxon>
        <taxon>Mesosutterella</taxon>
    </lineage>
</organism>
<gene>
    <name evidence="2" type="ORF">MESMUL_00650</name>
</gene>
<keyword evidence="1" id="KW-0812">Transmembrane</keyword>
<comment type="caution">
    <text evidence="2">The sequence shown here is derived from an EMBL/GenBank/DDBJ whole genome shotgun (WGS) entry which is preliminary data.</text>
</comment>
<feature type="transmembrane region" description="Helical" evidence="1">
    <location>
        <begin position="6"/>
        <end position="25"/>
    </location>
</feature>
<name>A0A388SB53_9BURK</name>
<feature type="transmembrane region" description="Helical" evidence="1">
    <location>
        <begin position="132"/>
        <end position="155"/>
    </location>
</feature>
<protein>
    <submittedName>
        <fullName evidence="2">Permease</fullName>
    </submittedName>
</protein>
<feature type="transmembrane region" description="Helical" evidence="1">
    <location>
        <begin position="291"/>
        <end position="315"/>
    </location>
</feature>
<sequence length="394" mass="42588">MFNNMFFYLFICLLFFGIGDFLSVLTKAKVSSVFVSLLLFLIAFITGIIPPDIIKQAGLADFGKWAILFIVFSLGTTINLRELIDEWRTLAVSFIAMALVVVTGFALIPVIGKNEALVTIPIVNGGIVATQIMTTAALEHGFALAAALGTIVYAVQKFFGTPFASHFGIKEAETVVADFRKTGVNKYKKEAPKKEDGTLSNPNFFERNKKYYGVFVSLAITALFAWLSFVIGKMTHISAPIWALLLGVIVTSLGLVPKNILLHAKSLGIFNVACFATIIPSLATIKPSQLLGLGVNTLIIFAAVFVVLYLAFWLLPFWKILGSKNMALAVSVCQLLGFPATYLIANEVAKAVGETETEREVILDAILPKYLVAGFATVSSVSVLIAGILVPFVG</sequence>
<proteinExistence type="predicted"/>
<evidence type="ECO:0000313" key="3">
    <source>
        <dbReference type="Proteomes" id="UP000266091"/>
    </source>
</evidence>
<keyword evidence="1" id="KW-0472">Membrane</keyword>
<feature type="transmembrane region" description="Helical" evidence="1">
    <location>
        <begin position="32"/>
        <end position="50"/>
    </location>
</feature>
<feature type="transmembrane region" description="Helical" evidence="1">
    <location>
        <begin position="370"/>
        <end position="393"/>
    </location>
</feature>
<reference evidence="2 3" key="1">
    <citation type="journal article" date="2018" name="Int. J. Syst. Evol. Microbiol.">
        <title>Mesosutterella multiformis gen. nov., sp. nov., a member of the family Sutterellaceae and Sutterella megalosphaeroides sp. nov., isolated from human faeces.</title>
        <authorList>
            <person name="Sakamoto M."/>
            <person name="Ikeyama N."/>
            <person name="Kunihiro T."/>
            <person name="Iino T."/>
            <person name="Yuki M."/>
            <person name="Ohkuma M."/>
        </authorList>
    </citation>
    <scope>NUCLEOTIDE SEQUENCE [LARGE SCALE GENOMIC DNA]</scope>
    <source>
        <strain evidence="2 3">4NBBH2</strain>
    </source>
</reference>
<dbReference type="Proteomes" id="UP000266091">
    <property type="component" value="Unassembled WGS sequence"/>
</dbReference>
<feature type="transmembrane region" description="Helical" evidence="1">
    <location>
        <begin position="237"/>
        <end position="256"/>
    </location>
</feature>
<feature type="transmembrane region" description="Helical" evidence="1">
    <location>
        <begin position="268"/>
        <end position="285"/>
    </location>
</feature>
<evidence type="ECO:0000313" key="2">
    <source>
        <dbReference type="EMBL" id="GBO92711.1"/>
    </source>
</evidence>
<feature type="transmembrane region" description="Helical" evidence="1">
    <location>
        <begin position="92"/>
        <end position="112"/>
    </location>
</feature>
<dbReference type="OrthoDB" id="3243277at2"/>
<dbReference type="RefSeq" id="WP_116269251.1">
    <property type="nucleotide sequence ID" value="NZ_BGZJ01000001.1"/>
</dbReference>
<keyword evidence="1" id="KW-1133">Transmembrane helix</keyword>
<accession>A0A388SB53</accession>
<feature type="transmembrane region" description="Helical" evidence="1">
    <location>
        <begin position="62"/>
        <end position="80"/>
    </location>
</feature>
<dbReference type="InterPro" id="IPR049576">
    <property type="entry name" value="HDC-like"/>
</dbReference>
<dbReference type="CDD" id="cd21416">
    <property type="entry name" value="HDC_protein"/>
    <property type="match status" value="1"/>
</dbReference>